<dbReference type="CDD" id="cd05233">
    <property type="entry name" value="SDR_c"/>
    <property type="match status" value="1"/>
</dbReference>
<accession>A0A246JRA5</accession>
<dbReference type="PANTHER" id="PTHR24321">
    <property type="entry name" value="DEHYDROGENASES, SHORT CHAIN"/>
    <property type="match status" value="1"/>
</dbReference>
<dbReference type="PRINTS" id="PR00080">
    <property type="entry name" value="SDRFAMILY"/>
</dbReference>
<dbReference type="FunFam" id="3.40.50.720:FF:000084">
    <property type="entry name" value="Short-chain dehydrogenase reductase"/>
    <property type="match status" value="1"/>
</dbReference>
<dbReference type="GO" id="GO:0016491">
    <property type="term" value="F:oxidoreductase activity"/>
    <property type="evidence" value="ECO:0007669"/>
    <property type="project" value="UniProtKB-KW"/>
</dbReference>
<dbReference type="PRINTS" id="PR00081">
    <property type="entry name" value="GDHRDH"/>
</dbReference>
<evidence type="ECO:0000313" key="3">
    <source>
        <dbReference type="EMBL" id="OWQ95561.1"/>
    </source>
</evidence>
<dbReference type="OrthoDB" id="9779623at2"/>
<dbReference type="InterPro" id="IPR002347">
    <property type="entry name" value="SDR_fam"/>
</dbReference>
<proteinExistence type="inferred from homology"/>
<comment type="similarity">
    <text evidence="1">Belongs to the short-chain dehydrogenases/reductases (SDR) family.</text>
</comment>
<dbReference type="Proteomes" id="UP000197361">
    <property type="component" value="Unassembled WGS sequence"/>
</dbReference>
<gene>
    <name evidence="3" type="ORF">CDQ92_12170</name>
</gene>
<evidence type="ECO:0000313" key="4">
    <source>
        <dbReference type="Proteomes" id="UP000197361"/>
    </source>
</evidence>
<dbReference type="InterPro" id="IPR036291">
    <property type="entry name" value="NAD(P)-bd_dom_sf"/>
</dbReference>
<reference evidence="3 4" key="1">
    <citation type="journal article" date="2010" name="Int. J. Syst. Evol. Microbiol.">
        <title>Sphingopyxis bauzanensis sp. nov., a psychrophilic bacterium isolated from soil.</title>
        <authorList>
            <person name="Zhang D.C."/>
            <person name="Liu H.C."/>
            <person name="Xin Y.H."/>
            <person name="Zhou Y.G."/>
            <person name="Schinner F."/>
            <person name="Margesin R."/>
        </authorList>
    </citation>
    <scope>NUCLEOTIDE SEQUENCE [LARGE SCALE GENOMIC DNA]</scope>
    <source>
        <strain evidence="3 4">DSM 22271</strain>
    </source>
</reference>
<organism evidence="3 4">
    <name type="scientific">Sphingopyxis bauzanensis</name>
    <dbReference type="NCBI Taxonomy" id="651663"/>
    <lineage>
        <taxon>Bacteria</taxon>
        <taxon>Pseudomonadati</taxon>
        <taxon>Pseudomonadota</taxon>
        <taxon>Alphaproteobacteria</taxon>
        <taxon>Sphingomonadales</taxon>
        <taxon>Sphingomonadaceae</taxon>
        <taxon>Sphingopyxis</taxon>
    </lineage>
</organism>
<keyword evidence="2" id="KW-0560">Oxidoreductase</keyword>
<dbReference type="RefSeq" id="WP_088441682.1">
    <property type="nucleotide sequence ID" value="NZ_BMMC01000002.1"/>
</dbReference>
<dbReference type="Pfam" id="PF13561">
    <property type="entry name" value="adh_short_C2"/>
    <property type="match status" value="1"/>
</dbReference>
<keyword evidence="4" id="KW-1185">Reference proteome</keyword>
<comment type="caution">
    <text evidence="3">The sequence shown here is derived from an EMBL/GenBank/DDBJ whole genome shotgun (WGS) entry which is preliminary data.</text>
</comment>
<protein>
    <submittedName>
        <fullName evidence="3">Oxidoreductase</fullName>
    </submittedName>
</protein>
<dbReference type="PANTHER" id="PTHR24321:SF8">
    <property type="entry name" value="ESTRADIOL 17-BETA-DEHYDROGENASE 8-RELATED"/>
    <property type="match status" value="1"/>
</dbReference>
<dbReference type="PROSITE" id="PS00061">
    <property type="entry name" value="ADH_SHORT"/>
    <property type="match status" value="1"/>
</dbReference>
<dbReference type="Gene3D" id="3.40.50.720">
    <property type="entry name" value="NAD(P)-binding Rossmann-like Domain"/>
    <property type="match status" value="1"/>
</dbReference>
<sequence length="238" mass="24183">MDSDFSGRTALVTGDASGIGLAVANALRAAGAMVIGIDRSRGDDVADPDMWLERADSLAAVDLAVVNAGISDAAPIVDIDFMAWRRLLAVNLDGAMLSLQAAMRAMTAHGRGGAIVTTASISGIKAEPGTGAYGASKAALIQLTKVAAKEGAPHGIRVNAIAPGGVDTPIWDDMPFFTDLIASEGSRDAAMTAMARMATPLGRYATAEETAAQILFLLSDAAATITGSVLTSDGGYSL</sequence>
<evidence type="ECO:0000256" key="2">
    <source>
        <dbReference type="ARBA" id="ARBA00023002"/>
    </source>
</evidence>
<dbReference type="SUPFAM" id="SSF51735">
    <property type="entry name" value="NAD(P)-binding Rossmann-fold domains"/>
    <property type="match status" value="1"/>
</dbReference>
<dbReference type="AlphaFoldDB" id="A0A246JRA5"/>
<evidence type="ECO:0000256" key="1">
    <source>
        <dbReference type="ARBA" id="ARBA00006484"/>
    </source>
</evidence>
<dbReference type="InterPro" id="IPR020904">
    <property type="entry name" value="Sc_DH/Rdtase_CS"/>
</dbReference>
<name>A0A246JRA5_9SPHN</name>
<dbReference type="EMBL" id="NISK01000003">
    <property type="protein sequence ID" value="OWQ95561.1"/>
    <property type="molecule type" value="Genomic_DNA"/>
</dbReference>